<evidence type="ECO:0000256" key="2">
    <source>
        <dbReference type="ARBA" id="ARBA00022801"/>
    </source>
</evidence>
<reference evidence="5" key="1">
    <citation type="submission" date="2017-09" db="EMBL/GenBank/DDBJ databases">
        <title>Depth-based differentiation of microbial function through sediment-hosted aquifers and enrichment of novel symbionts in the deep terrestrial subsurface.</title>
        <authorList>
            <person name="Probst A.J."/>
            <person name="Ladd B."/>
            <person name="Jarett J.K."/>
            <person name="Geller-Mcgrath D.E."/>
            <person name="Sieber C.M.K."/>
            <person name="Emerson J.B."/>
            <person name="Anantharaman K."/>
            <person name="Thomas B.C."/>
            <person name="Malmstrom R."/>
            <person name="Stieglmeier M."/>
            <person name="Klingl A."/>
            <person name="Woyke T."/>
            <person name="Ryan C.M."/>
            <person name="Banfield J.F."/>
        </authorList>
    </citation>
    <scope>NUCLEOTIDE SEQUENCE [LARGE SCALE GENOMIC DNA]</scope>
</reference>
<feature type="binding site" evidence="3">
    <location>
        <position position="105"/>
    </location>
    <ligand>
        <name>a divalent metal cation</name>
        <dbReference type="ChEBI" id="CHEBI:60240"/>
        <label>1</label>
    </ligand>
</feature>
<dbReference type="SUPFAM" id="SSF51556">
    <property type="entry name" value="Metallo-dependent hydrolases"/>
    <property type="match status" value="1"/>
</dbReference>
<dbReference type="Gene3D" id="3.20.20.140">
    <property type="entry name" value="Metal-dependent hydrolases"/>
    <property type="match status" value="1"/>
</dbReference>
<feature type="binding site" evidence="3">
    <location>
        <position position="148"/>
    </location>
    <ligand>
        <name>a divalent metal cation</name>
        <dbReference type="ChEBI" id="CHEBI:60240"/>
        <label>2</label>
    </ligand>
</feature>
<dbReference type="Pfam" id="PF01026">
    <property type="entry name" value="TatD_DNase"/>
    <property type="match status" value="1"/>
</dbReference>
<evidence type="ECO:0000256" key="1">
    <source>
        <dbReference type="ARBA" id="ARBA00022723"/>
    </source>
</evidence>
<dbReference type="CDD" id="cd01310">
    <property type="entry name" value="TatD_DNAse"/>
    <property type="match status" value="1"/>
</dbReference>
<feature type="binding site" evidence="3">
    <location>
        <position position="8"/>
    </location>
    <ligand>
        <name>a divalent metal cation</name>
        <dbReference type="ChEBI" id="CHEBI:60240"/>
        <label>1</label>
    </ligand>
</feature>
<dbReference type="NCBIfam" id="TIGR00010">
    <property type="entry name" value="YchF/TatD family DNA exonuclease"/>
    <property type="match status" value="1"/>
</dbReference>
<keyword evidence="1 3" id="KW-0479">Metal-binding</keyword>
<feature type="binding site" evidence="3">
    <location>
        <position position="6"/>
    </location>
    <ligand>
        <name>a divalent metal cation</name>
        <dbReference type="ChEBI" id="CHEBI:60240"/>
        <label>1</label>
    </ligand>
</feature>
<dbReference type="GO" id="GO:0016788">
    <property type="term" value="F:hydrolase activity, acting on ester bonds"/>
    <property type="evidence" value="ECO:0007669"/>
    <property type="project" value="InterPro"/>
</dbReference>
<name>A0A2H0VA50_9BACT</name>
<comment type="caution">
    <text evidence="4">The sequence shown here is derived from an EMBL/GenBank/DDBJ whole genome shotgun (WGS) entry which is preliminary data.</text>
</comment>
<dbReference type="EMBL" id="PFAK01000058">
    <property type="protein sequence ID" value="PIR95987.1"/>
    <property type="molecule type" value="Genomic_DNA"/>
</dbReference>
<sequence length="283" mass="31807">MLIDTHAHVNFKAFKDDAKETLQRSLSEGVWVNNVGTQIQTSRQAVELAGQFNEGVFATIGLHPVHTYSQHLDEEETSFQTKKEKFDYGAYHQLALNPKVVGIGECGLDYYRLPEDTSVHKKVKQLQKEAFISQIKLAKEADKALVVHSRSTKGTDDACLDILDILKQEGMDKHRFVLHSYTGSPEVLQKFLDIGGFVSFNGIITFDKTGNMEKLVKMAPLDKILVETDCPYLTPVPNRGKRNEPSFVKHTAEHLAKLKGNSFDEISKISTENAKKLFKFPSP</sequence>
<evidence type="ECO:0000313" key="4">
    <source>
        <dbReference type="EMBL" id="PIR95987.1"/>
    </source>
</evidence>
<dbReference type="PROSITE" id="PS01137">
    <property type="entry name" value="TATD_1"/>
    <property type="match status" value="1"/>
</dbReference>
<gene>
    <name evidence="4" type="ORF">COT92_03465</name>
</gene>
<dbReference type="InterPro" id="IPR032466">
    <property type="entry name" value="Metal_Hydrolase"/>
</dbReference>
<feature type="binding site" evidence="3">
    <location>
        <position position="229"/>
    </location>
    <ligand>
        <name>a divalent metal cation</name>
        <dbReference type="ChEBI" id="CHEBI:60240"/>
        <label>1</label>
    </ligand>
</feature>
<dbReference type="InterPro" id="IPR015991">
    <property type="entry name" value="TatD/YcfH-like"/>
</dbReference>
<keyword evidence="2 4" id="KW-0378">Hydrolase</keyword>
<dbReference type="GO" id="GO:0004536">
    <property type="term" value="F:DNA nuclease activity"/>
    <property type="evidence" value="ECO:0007669"/>
    <property type="project" value="InterPro"/>
</dbReference>
<accession>A0A2H0VA50</accession>
<dbReference type="PIRSF" id="PIRSF005902">
    <property type="entry name" value="DNase_TatD"/>
    <property type="match status" value="1"/>
</dbReference>
<proteinExistence type="predicted"/>
<evidence type="ECO:0000256" key="3">
    <source>
        <dbReference type="PIRSR" id="PIRSR005902-1"/>
    </source>
</evidence>
<dbReference type="FunFam" id="3.20.20.140:FF:000005">
    <property type="entry name" value="TatD family hydrolase"/>
    <property type="match status" value="1"/>
</dbReference>
<evidence type="ECO:0000313" key="5">
    <source>
        <dbReference type="Proteomes" id="UP000230922"/>
    </source>
</evidence>
<dbReference type="AlphaFoldDB" id="A0A2H0VA50"/>
<dbReference type="GO" id="GO:0046872">
    <property type="term" value="F:metal ion binding"/>
    <property type="evidence" value="ECO:0007669"/>
    <property type="project" value="UniProtKB-KW"/>
</dbReference>
<organism evidence="4 5">
    <name type="scientific">Candidatus Doudnabacteria bacterium CG10_big_fil_rev_8_21_14_0_10_42_18</name>
    <dbReference type="NCBI Taxonomy" id="1974552"/>
    <lineage>
        <taxon>Bacteria</taxon>
        <taxon>Candidatus Doudnaibacteriota</taxon>
    </lineage>
</organism>
<dbReference type="Proteomes" id="UP000230922">
    <property type="component" value="Unassembled WGS sequence"/>
</dbReference>
<dbReference type="PANTHER" id="PTHR46124:SF2">
    <property type="entry name" value="D-AMINOACYL-TRNA DEACYLASE"/>
    <property type="match status" value="1"/>
</dbReference>
<dbReference type="InterPro" id="IPR001130">
    <property type="entry name" value="TatD-like"/>
</dbReference>
<protein>
    <submittedName>
        <fullName evidence="4">Hydrolase TatD</fullName>
    </submittedName>
</protein>
<feature type="binding site" evidence="3">
    <location>
        <position position="179"/>
    </location>
    <ligand>
        <name>a divalent metal cation</name>
        <dbReference type="ChEBI" id="CHEBI:60240"/>
        <label>2</label>
    </ligand>
</feature>
<dbReference type="InterPro" id="IPR018228">
    <property type="entry name" value="DNase_TatD-rel_CS"/>
</dbReference>
<dbReference type="PANTHER" id="PTHR46124">
    <property type="entry name" value="D-AMINOACYL-TRNA DEACYLASE"/>
    <property type="match status" value="1"/>
</dbReference>